<evidence type="ECO:0000256" key="2">
    <source>
        <dbReference type="ARBA" id="ARBA00022679"/>
    </source>
</evidence>
<dbReference type="InterPro" id="IPR029063">
    <property type="entry name" value="SAM-dependent_MTases_sf"/>
</dbReference>
<dbReference type="EMBL" id="RFLY01000001">
    <property type="protein sequence ID" value="RMH94974.1"/>
    <property type="molecule type" value="Genomic_DNA"/>
</dbReference>
<dbReference type="GO" id="GO:0008168">
    <property type="term" value="F:methyltransferase activity"/>
    <property type="evidence" value="ECO:0007669"/>
    <property type="project" value="UniProtKB-KW"/>
</dbReference>
<dbReference type="SUPFAM" id="SSF53335">
    <property type="entry name" value="S-adenosyl-L-methionine-dependent methyltransferases"/>
    <property type="match status" value="1"/>
</dbReference>
<gene>
    <name evidence="3" type="ORF">EBB59_00080</name>
</gene>
<accession>A0A3M2I9K0</accession>
<dbReference type="Pfam" id="PF04072">
    <property type="entry name" value="LCM"/>
    <property type="match status" value="1"/>
</dbReference>
<evidence type="ECO:0000313" key="4">
    <source>
        <dbReference type="Proteomes" id="UP000275012"/>
    </source>
</evidence>
<keyword evidence="1 3" id="KW-0489">Methyltransferase</keyword>
<reference evidence="3 4" key="1">
    <citation type="submission" date="2018-10" db="EMBL/GenBank/DDBJ databases">
        <title>Proposal of Lysobacter pythonis sp. nov. isolated from royal pythons (Python regius).</title>
        <authorList>
            <person name="Hans-Juergen B."/>
            <person name="Huptas C."/>
            <person name="Sandra B."/>
            <person name="Igor L."/>
            <person name="Joachim S."/>
            <person name="Siegfried S."/>
            <person name="Mareike W."/>
            <person name="Peter K."/>
        </authorList>
    </citation>
    <scope>NUCLEOTIDE SEQUENCE [LARGE SCALE GENOMIC DNA]</scope>
    <source>
        <strain evidence="3 4">4284/11</strain>
    </source>
</reference>
<dbReference type="PANTHER" id="PTHR43619:SF2">
    <property type="entry name" value="S-ADENOSYL-L-METHIONINE-DEPENDENT METHYLTRANSFERASES SUPERFAMILY PROTEIN"/>
    <property type="match status" value="1"/>
</dbReference>
<dbReference type="AlphaFoldDB" id="A0A3M2I9K0"/>
<dbReference type="Proteomes" id="UP000275012">
    <property type="component" value="Unassembled WGS sequence"/>
</dbReference>
<organism evidence="3 4">
    <name type="scientific">Solilutibacter pythonis</name>
    <dbReference type="NCBI Taxonomy" id="2483112"/>
    <lineage>
        <taxon>Bacteria</taxon>
        <taxon>Pseudomonadati</taxon>
        <taxon>Pseudomonadota</taxon>
        <taxon>Gammaproteobacteria</taxon>
        <taxon>Lysobacterales</taxon>
        <taxon>Lysobacteraceae</taxon>
        <taxon>Solilutibacter</taxon>
    </lineage>
</organism>
<name>A0A3M2I9K0_9GAMM</name>
<dbReference type="InterPro" id="IPR007213">
    <property type="entry name" value="Ppm1/Ppm2/Tcmp"/>
</dbReference>
<keyword evidence="4" id="KW-1185">Reference proteome</keyword>
<dbReference type="OrthoDB" id="9800233at2"/>
<sequence length="287" mass="32785">MIHLDGVPETMLWTLYNRATEALRPDAWIKDPEAVRIYQSIAYDYARSFGVPDSSHAVRSLMFDEVVGAWMKSHPGGTVVELACGLETQFHRCDDGRVRWLCVDVPEAIDVRERFLSPSERCRHLRGSAFDEHWMDEVDPSRGVFVTAQGLFMYFEEAQIKTLVTRIAERWSEVDLMFDMLPRWLSRKTLSGLWATPHYRVPPMPWGVNRDEIAPLLKSWSKRVVSVAEAPYRRYRGFPEAFVPLIAYVPLLWKYLPNIVHARFSSSEENLASRAGLGGVGVDVPAG</sequence>
<protein>
    <submittedName>
        <fullName evidence="3">Class I SAM-dependent methyltransferase</fullName>
    </submittedName>
</protein>
<dbReference type="Gene3D" id="3.40.50.150">
    <property type="entry name" value="Vaccinia Virus protein VP39"/>
    <property type="match status" value="1"/>
</dbReference>
<dbReference type="PANTHER" id="PTHR43619">
    <property type="entry name" value="S-ADENOSYL-L-METHIONINE-DEPENDENT METHYLTRANSFERASE YKTD-RELATED"/>
    <property type="match status" value="1"/>
</dbReference>
<evidence type="ECO:0000313" key="3">
    <source>
        <dbReference type="EMBL" id="RMH94974.1"/>
    </source>
</evidence>
<dbReference type="GO" id="GO:0032259">
    <property type="term" value="P:methylation"/>
    <property type="evidence" value="ECO:0007669"/>
    <property type="project" value="UniProtKB-KW"/>
</dbReference>
<proteinExistence type="predicted"/>
<keyword evidence="2 3" id="KW-0808">Transferase</keyword>
<comment type="caution">
    <text evidence="3">The sequence shown here is derived from an EMBL/GenBank/DDBJ whole genome shotgun (WGS) entry which is preliminary data.</text>
</comment>
<evidence type="ECO:0000256" key="1">
    <source>
        <dbReference type="ARBA" id="ARBA00022603"/>
    </source>
</evidence>